<dbReference type="GO" id="GO:0000166">
    <property type="term" value="F:nucleotide binding"/>
    <property type="evidence" value="ECO:0007669"/>
    <property type="project" value="InterPro"/>
</dbReference>
<dbReference type="InterPro" id="IPR050463">
    <property type="entry name" value="Gfo/Idh/MocA_oxidrdct_glycsds"/>
</dbReference>
<dbReference type="EMBL" id="JACCFK010000001">
    <property type="protein sequence ID" value="NYI87573.1"/>
    <property type="molecule type" value="Genomic_DNA"/>
</dbReference>
<name>A0A853AXT7_9PSEU</name>
<evidence type="ECO:0000259" key="2">
    <source>
        <dbReference type="Pfam" id="PF01408"/>
    </source>
</evidence>
<comment type="caution">
    <text evidence="3">The sequence shown here is derived from an EMBL/GenBank/DDBJ whole genome shotgun (WGS) entry which is preliminary data.</text>
</comment>
<dbReference type="InterPro" id="IPR000683">
    <property type="entry name" value="Gfo/Idh/MocA-like_OxRdtase_N"/>
</dbReference>
<dbReference type="PANTHER" id="PTHR43818">
    <property type="entry name" value="BCDNA.GH03377"/>
    <property type="match status" value="1"/>
</dbReference>
<accession>A0A853AXT7</accession>
<dbReference type="AlphaFoldDB" id="A0A853AXT7"/>
<dbReference type="Proteomes" id="UP000549616">
    <property type="component" value="Unassembled WGS sequence"/>
</dbReference>
<evidence type="ECO:0000313" key="3">
    <source>
        <dbReference type="EMBL" id="NYI87573.1"/>
    </source>
</evidence>
<dbReference type="InterPro" id="IPR036291">
    <property type="entry name" value="NAD(P)-bd_dom_sf"/>
</dbReference>
<evidence type="ECO:0000256" key="1">
    <source>
        <dbReference type="ARBA" id="ARBA00023002"/>
    </source>
</evidence>
<reference evidence="3 4" key="1">
    <citation type="submission" date="2020-07" db="EMBL/GenBank/DDBJ databases">
        <title>Sequencing the genomes of 1000 actinobacteria strains.</title>
        <authorList>
            <person name="Klenk H.-P."/>
        </authorList>
    </citation>
    <scope>NUCLEOTIDE SEQUENCE [LARGE SCALE GENOMIC DNA]</scope>
    <source>
        <strain evidence="3 4">DSM 104006</strain>
    </source>
</reference>
<gene>
    <name evidence="3" type="ORF">HNR02_000896</name>
</gene>
<organism evidence="3 4">
    <name type="scientific">Amycolatopsis endophytica</name>
    <dbReference type="NCBI Taxonomy" id="860233"/>
    <lineage>
        <taxon>Bacteria</taxon>
        <taxon>Bacillati</taxon>
        <taxon>Actinomycetota</taxon>
        <taxon>Actinomycetes</taxon>
        <taxon>Pseudonocardiales</taxon>
        <taxon>Pseudonocardiaceae</taxon>
        <taxon>Amycolatopsis</taxon>
    </lineage>
</organism>
<dbReference type="PANTHER" id="PTHR43818:SF11">
    <property type="entry name" value="BCDNA.GH03377"/>
    <property type="match status" value="1"/>
</dbReference>
<dbReference type="GO" id="GO:0016491">
    <property type="term" value="F:oxidoreductase activity"/>
    <property type="evidence" value="ECO:0007669"/>
    <property type="project" value="UniProtKB-KW"/>
</dbReference>
<evidence type="ECO:0000313" key="4">
    <source>
        <dbReference type="Proteomes" id="UP000549616"/>
    </source>
</evidence>
<dbReference type="Gene3D" id="3.40.50.720">
    <property type="entry name" value="NAD(P)-binding Rossmann-like Domain"/>
    <property type="match status" value="1"/>
</dbReference>
<feature type="domain" description="Gfo/Idh/MocA-like oxidoreductase N-terminal" evidence="2">
    <location>
        <begin position="7"/>
        <end position="129"/>
    </location>
</feature>
<keyword evidence="4" id="KW-1185">Reference proteome</keyword>
<dbReference type="SUPFAM" id="SSF51735">
    <property type="entry name" value="NAD(P)-binding Rossmann-fold domains"/>
    <property type="match status" value="1"/>
</dbReference>
<keyword evidence="1" id="KW-0560">Oxidoreductase</keyword>
<dbReference type="RefSeq" id="WP_179771950.1">
    <property type="nucleotide sequence ID" value="NZ_JACCFK010000001.1"/>
</dbReference>
<proteinExistence type="predicted"/>
<protein>
    <submittedName>
        <fullName evidence="3">Putative dehydrogenase</fullName>
    </submittedName>
</protein>
<dbReference type="Gene3D" id="3.30.360.10">
    <property type="entry name" value="Dihydrodipicolinate Reductase, domain 2"/>
    <property type="match status" value="1"/>
</dbReference>
<sequence>MEQHDPFRVGLLGANPERGWGATAHVPAIAASPDFVLTAVGTTRPDSAEAARQRFGARHAFTDAHALAAHPEVDLVVVSVKVPAHVELVTAALDARKHVYCEWPLTQTAAEADALAAAADRAGVHAVVGLQARFSPAVQAAREAIGRLGTARSATVFSSRGKGGAREVPAWTAYTYDSANGAGMVEVSGGHVLDLVEHLLGPIRAIG</sequence>
<dbReference type="Pfam" id="PF01408">
    <property type="entry name" value="GFO_IDH_MocA"/>
    <property type="match status" value="1"/>
</dbReference>